<dbReference type="PANTHER" id="PTHR34811:SF1">
    <property type="entry name" value="MATURASE K"/>
    <property type="match status" value="1"/>
</dbReference>
<gene>
    <name evidence="8 12" type="primary">matK</name>
</gene>
<accession>A7U926</accession>
<evidence type="ECO:0000256" key="8">
    <source>
        <dbReference type="HAMAP-Rule" id="MF_01390"/>
    </source>
</evidence>
<reference evidence="12" key="1">
    <citation type="submission" date="2007-07" db="EMBL/GenBank/DDBJ databases">
        <title>Estimating Floristic Diversity.</title>
        <authorList>
            <person name="Lipka C.A."/>
            <person name="Wojciechowski M.F."/>
        </authorList>
    </citation>
    <scope>NUCLEOTIDE SEQUENCE</scope>
</reference>
<comment type="subcellular location">
    <subcellularLocation>
        <location evidence="1 8">Plastid</location>
        <location evidence="1 8">Chloroplast</location>
    </subcellularLocation>
</comment>
<evidence type="ECO:0000256" key="1">
    <source>
        <dbReference type="ARBA" id="ARBA00004229"/>
    </source>
</evidence>
<dbReference type="GO" id="GO:0003723">
    <property type="term" value="F:RNA binding"/>
    <property type="evidence" value="ECO:0007669"/>
    <property type="project" value="UniProtKB-KW"/>
</dbReference>
<dbReference type="GO" id="GO:0008380">
    <property type="term" value="P:RNA splicing"/>
    <property type="evidence" value="ECO:0007669"/>
    <property type="project" value="UniProtKB-UniRule"/>
</dbReference>
<protein>
    <recommendedName>
        <fullName evidence="8">Maturase K</fullName>
    </recommendedName>
    <alternativeName>
        <fullName evidence="8">Intron maturase</fullName>
    </alternativeName>
</protein>
<evidence type="ECO:0000256" key="2">
    <source>
        <dbReference type="ARBA" id="ARBA00006621"/>
    </source>
</evidence>
<comment type="function">
    <text evidence="8 9">Usually encoded in the trnK tRNA gene intron. Probably assists in splicing its own and other chloroplast group II introns.</text>
</comment>
<dbReference type="Pfam" id="PF01348">
    <property type="entry name" value="Intron_maturas2"/>
    <property type="match status" value="1"/>
</dbReference>
<evidence type="ECO:0000256" key="3">
    <source>
        <dbReference type="ARBA" id="ARBA00022528"/>
    </source>
</evidence>
<evidence type="ECO:0000256" key="6">
    <source>
        <dbReference type="ARBA" id="ARBA00022694"/>
    </source>
</evidence>
<dbReference type="GO" id="GO:0009507">
    <property type="term" value="C:chloroplast"/>
    <property type="evidence" value="ECO:0007669"/>
    <property type="project" value="UniProtKB-SubCell"/>
</dbReference>
<dbReference type="InterPro" id="IPR024942">
    <property type="entry name" value="Maturase_MatK_N"/>
</dbReference>
<keyword evidence="6 8" id="KW-0819">tRNA processing</keyword>
<dbReference type="GO" id="GO:0008033">
    <property type="term" value="P:tRNA processing"/>
    <property type="evidence" value="ECO:0007669"/>
    <property type="project" value="UniProtKB-KW"/>
</dbReference>
<geneLocation type="chloroplast" evidence="12"/>
<keyword evidence="3 9" id="KW-0150">Chloroplast</keyword>
<evidence type="ECO:0000256" key="9">
    <source>
        <dbReference type="RuleBase" id="RU004226"/>
    </source>
</evidence>
<evidence type="ECO:0000256" key="4">
    <source>
        <dbReference type="ARBA" id="ARBA00022640"/>
    </source>
</evidence>
<dbReference type="EMBL" id="EU025911">
    <property type="protein sequence ID" value="ABT17053.1"/>
    <property type="molecule type" value="Genomic_DNA"/>
</dbReference>
<keyword evidence="4 9" id="KW-0934">Plastid</keyword>
<keyword evidence="7 8" id="KW-0694">RNA-binding</keyword>
<evidence type="ECO:0000313" key="12">
    <source>
        <dbReference type="EMBL" id="ABT17053.1"/>
    </source>
</evidence>
<evidence type="ECO:0000259" key="11">
    <source>
        <dbReference type="Pfam" id="PF01824"/>
    </source>
</evidence>
<keyword evidence="5 8" id="KW-0507">mRNA processing</keyword>
<feature type="domain" description="Maturase MatK N-terminal" evidence="11">
    <location>
        <begin position="1"/>
        <end position="331"/>
    </location>
</feature>
<dbReference type="InterPro" id="IPR024937">
    <property type="entry name" value="Domain_X"/>
</dbReference>
<organism evidence="12">
    <name type="scientific">Senna bauhinioides</name>
    <dbReference type="NCBI Taxonomy" id="162904"/>
    <lineage>
        <taxon>Eukaryota</taxon>
        <taxon>Viridiplantae</taxon>
        <taxon>Streptophyta</taxon>
        <taxon>Embryophyta</taxon>
        <taxon>Tracheophyta</taxon>
        <taxon>Spermatophyta</taxon>
        <taxon>Magnoliopsida</taxon>
        <taxon>eudicotyledons</taxon>
        <taxon>Gunneridae</taxon>
        <taxon>Pentapetalae</taxon>
        <taxon>rosids</taxon>
        <taxon>fabids</taxon>
        <taxon>Fabales</taxon>
        <taxon>Fabaceae</taxon>
        <taxon>Caesalpinioideae</taxon>
        <taxon>Cassia clade</taxon>
        <taxon>Senna</taxon>
    </lineage>
</organism>
<evidence type="ECO:0000256" key="7">
    <source>
        <dbReference type="ARBA" id="ARBA00022884"/>
    </source>
</evidence>
<evidence type="ECO:0000256" key="5">
    <source>
        <dbReference type="ARBA" id="ARBA00022664"/>
    </source>
</evidence>
<name>A7U926_9FABA</name>
<dbReference type="Pfam" id="PF01824">
    <property type="entry name" value="MatK_N"/>
    <property type="match status" value="1"/>
</dbReference>
<proteinExistence type="inferred from homology"/>
<feature type="domain" description="Domain X" evidence="10">
    <location>
        <begin position="359"/>
        <end position="469"/>
    </location>
</feature>
<dbReference type="HAMAP" id="MF_01390">
    <property type="entry name" value="MatK"/>
    <property type="match status" value="1"/>
</dbReference>
<dbReference type="InterPro" id="IPR002866">
    <property type="entry name" value="Maturase_MatK"/>
</dbReference>
<dbReference type="AlphaFoldDB" id="A7U926"/>
<dbReference type="PANTHER" id="PTHR34811">
    <property type="entry name" value="MATURASE K"/>
    <property type="match status" value="1"/>
</dbReference>
<dbReference type="GO" id="GO:0006397">
    <property type="term" value="P:mRNA processing"/>
    <property type="evidence" value="ECO:0007669"/>
    <property type="project" value="UniProtKB-KW"/>
</dbReference>
<comment type="similarity">
    <text evidence="2 8">Belongs to the intron maturase 2 family. MatK subfamily.</text>
</comment>
<sequence length="500" mass="59948">MDEFQVYLELDRSRQHYFLYPLIFRESIYALAYDHGLNSSILLENLGYDNKSSLLIVKRLITRMYQQNHLIISANDSNQNPFGGYNKNLYSQIISEGFAVSVEIPFSLQLISSLEEVKIVKSYNLRSIHSIFPFFEEKVPYLNYVSDVRIPYPIHLEILVQTLRYWVKDASSFHLLRLFLYEYFNWNSLITQKKWISTFSKKNPRLFLFLYNFYVCEYESIFLFLRNKSSYLRLTSSGILFERIYFYAKIEHFVEVFDKDFPSTLWFFKDPFIHYVRYQGKSILASKNTPFLMNKWKYYLIYLWQCHFYVWSQPEKIHINQLSEHSFYFMGYFSNVRLNPSVVRSQMLENSFLIENVMKRLDTIIPIIPLIRSLAKAKFCNVLGHPISKPVWADSSDLDIIDRFLRRCRNLSHYYNGSSTKKSLYRIKYILRLSCIKTLARKHKSTVRVFLKKLGSELLEEFFTEEEGILSLIFSRASSTFTLQRLNRGRIWYLDIFYFQ</sequence>
<evidence type="ECO:0000259" key="10">
    <source>
        <dbReference type="Pfam" id="PF01348"/>
    </source>
</evidence>